<reference evidence="1 2" key="1">
    <citation type="submission" date="2023-07" db="EMBL/GenBank/DDBJ databases">
        <title>Sorghum-associated microbial communities from plants grown in Nebraska, USA.</title>
        <authorList>
            <person name="Schachtman D."/>
        </authorList>
    </citation>
    <scope>NUCLEOTIDE SEQUENCE [LARGE SCALE GENOMIC DNA]</scope>
    <source>
        <strain evidence="1 2">4272</strain>
    </source>
</reference>
<comment type="caution">
    <text evidence="1">The sequence shown here is derived from an EMBL/GenBank/DDBJ whole genome shotgun (WGS) entry which is preliminary data.</text>
</comment>
<evidence type="ECO:0000313" key="2">
    <source>
        <dbReference type="Proteomes" id="UP001251217"/>
    </source>
</evidence>
<keyword evidence="2" id="KW-1185">Reference proteome</keyword>
<organism evidence="1 2">
    <name type="scientific">Nocardia kruczakiae</name>
    <dbReference type="NCBI Taxonomy" id="261477"/>
    <lineage>
        <taxon>Bacteria</taxon>
        <taxon>Bacillati</taxon>
        <taxon>Actinomycetota</taxon>
        <taxon>Actinomycetes</taxon>
        <taxon>Mycobacteriales</taxon>
        <taxon>Nocardiaceae</taxon>
        <taxon>Nocardia</taxon>
    </lineage>
</organism>
<gene>
    <name evidence="1" type="ORF">J2W56_006601</name>
</gene>
<protein>
    <recommendedName>
        <fullName evidence="3">DNA-directed RNA polymerase specialized sigma24 family protein</fullName>
    </recommendedName>
</protein>
<proteinExistence type="predicted"/>
<dbReference type="EMBL" id="JAVDWW010000015">
    <property type="protein sequence ID" value="MDR7172835.1"/>
    <property type="molecule type" value="Genomic_DNA"/>
</dbReference>
<accession>A0ABU1XQJ0</accession>
<evidence type="ECO:0000313" key="1">
    <source>
        <dbReference type="EMBL" id="MDR7172835.1"/>
    </source>
</evidence>
<evidence type="ECO:0008006" key="3">
    <source>
        <dbReference type="Google" id="ProtNLM"/>
    </source>
</evidence>
<dbReference type="Proteomes" id="UP001251217">
    <property type="component" value="Unassembled WGS sequence"/>
</dbReference>
<dbReference type="RefSeq" id="WP_310408040.1">
    <property type="nucleotide sequence ID" value="NZ_JAVDWW010000015.1"/>
</dbReference>
<sequence>MDTSDRGALPDGRRSSCPDPMVCDPVAEALDALDRAQVDRELYELVAEHGASGPVWEELVTALSAYAWNVLDPWICCGEIYARVARKFIGLDLWSMAQQRLSTDTLCREEVIAQTIARTVEKLRAAIRAGKGWDPRKGLALRSYFINGCLNEFVYVVRKENRWWTTHPGEPTSSGESTEAAHLLWGSRLNVDPAEIVTNRVVLFQHLAGLSAEDRNVLWAHIIGYSHAEIAHLFRTTTPKAIERRLHKIRKHARLSVRNR</sequence>
<name>A0ABU1XQJ0_9NOCA</name>